<evidence type="ECO:0000313" key="11">
    <source>
        <dbReference type="EMBL" id="KFB07827.1"/>
    </source>
</evidence>
<dbReference type="InterPro" id="IPR027417">
    <property type="entry name" value="P-loop_NTPase"/>
</dbReference>
<keyword evidence="6 9" id="KW-0238">DNA-binding</keyword>
<feature type="binding site" evidence="9">
    <location>
        <position position="8"/>
    </location>
    <ligand>
        <name>ATP</name>
        <dbReference type="ChEBI" id="CHEBI:30616"/>
    </ligand>
</feature>
<keyword evidence="3 9" id="KW-0227">DNA damage</keyword>
<keyword evidence="5 9" id="KW-0067">ATP-binding</keyword>
<reference evidence="11 12" key="1">
    <citation type="journal article" date="2014" name="PLoS ONE">
        <title>Reduction of Hydrogen Peroxide Accumulation and Toxicity by a Catalase from Mycoplasma iowae.</title>
        <authorList>
            <person name="Pritchard R.E."/>
            <person name="Prassinos A.J."/>
            <person name="Osborne J.D."/>
            <person name="Raviv Z."/>
            <person name="Balish M.F."/>
        </authorList>
    </citation>
    <scope>NUCLEOTIDE SEQUENCE [LARGE SCALE GENOMIC DNA]</scope>
    <source>
        <strain evidence="11 12">DK-CPA</strain>
    </source>
</reference>
<dbReference type="EMBL" id="AWQU01000059">
    <property type="protein sequence ID" value="KFB07827.1"/>
    <property type="molecule type" value="Genomic_DNA"/>
</dbReference>
<dbReference type="Gene3D" id="3.40.50.300">
    <property type="entry name" value="P-loop containing nucleotide triphosphate hydrolases"/>
    <property type="match status" value="1"/>
</dbReference>
<dbReference type="InterPro" id="IPR008823">
    <property type="entry name" value="RuvB_wg_C"/>
</dbReference>
<evidence type="ECO:0000256" key="9">
    <source>
        <dbReference type="HAMAP-Rule" id="MF_00016"/>
    </source>
</evidence>
<protein>
    <recommendedName>
        <fullName evidence="9">Holliday junction branch migration complex subunit RuvB</fullName>
        <ecNumber evidence="9">3.6.4.-</ecNumber>
    </recommendedName>
</protein>
<dbReference type="InterPro" id="IPR003593">
    <property type="entry name" value="AAA+_ATPase"/>
</dbReference>
<comment type="caution">
    <text evidence="9">Lacks conserved residue(s) required for the propagation of feature annotation.</text>
</comment>
<dbReference type="SUPFAM" id="SSF52540">
    <property type="entry name" value="P-loop containing nucleoside triphosphate hydrolases"/>
    <property type="match status" value="1"/>
</dbReference>
<dbReference type="EC" id="3.6.4.-" evidence="9"/>
<organism evidence="11 12">
    <name type="scientific">Malacoplasma iowae DK-CPA</name>
    <dbReference type="NCBI Taxonomy" id="1394179"/>
    <lineage>
        <taxon>Bacteria</taxon>
        <taxon>Bacillati</taxon>
        <taxon>Mycoplasmatota</taxon>
        <taxon>Mycoplasmoidales</taxon>
        <taxon>Mycoplasmoidaceae</taxon>
        <taxon>Malacoplasma</taxon>
    </lineage>
</organism>
<evidence type="ECO:0000256" key="5">
    <source>
        <dbReference type="ARBA" id="ARBA00022840"/>
    </source>
</evidence>
<dbReference type="GO" id="GO:0006281">
    <property type="term" value="P:DNA repair"/>
    <property type="evidence" value="ECO:0007669"/>
    <property type="project" value="UniProtKB-UniRule"/>
</dbReference>
<keyword evidence="1 9" id="KW-0963">Cytoplasm</keyword>
<comment type="domain">
    <text evidence="9">Has 3 domains, the large (RuvB-L) and small ATPase (RuvB-S) domains and the C-terminal head (RuvB-H) domain. The head domain binds DNA, while the ATPase domains jointly bind ATP, ADP or are empty depending on the state of the subunit in the translocation cycle. During a single DNA translocation step the structure of each domain remains the same, but their relative positions change.</text>
</comment>
<evidence type="ECO:0000256" key="4">
    <source>
        <dbReference type="ARBA" id="ARBA00022801"/>
    </source>
</evidence>
<feature type="binding site" evidence="9">
    <location>
        <position position="168"/>
    </location>
    <ligand>
        <name>ATP</name>
        <dbReference type="ChEBI" id="CHEBI:30616"/>
    </ligand>
</feature>
<dbReference type="InterPro" id="IPR036388">
    <property type="entry name" value="WH-like_DNA-bd_sf"/>
</dbReference>
<dbReference type="Gene3D" id="1.10.8.60">
    <property type="match status" value="1"/>
</dbReference>
<keyword evidence="4 9" id="KW-0378">Hydrolase</keyword>
<dbReference type="AlphaFoldDB" id="A0A084U4E1"/>
<sequence>MMNLIQLRPTKLNDFQGKQQLKNNIKIYLKNCLKNNSCLDHCLLYGPAGVGKTTLAKIIANELKTNIKIVLGPQIKEKTDLLNILYSVKENDIIFIDEIHSVNQCCYELLYSVMEDFTFSVSIGKDFNAKLTTLKLPKFTIIGATTKLGNLPDPFEERFGILLNIDEYSSQDIYKILKFSVNHFNIDIDDEILIEIANKSKGIPRLSKRILSRFLDHYQVKKESKEIILKKIGIYEYGLNDLDIRYLNLLKTNKAIGLKTISQILNLDEKTIVNKIEPYLLKKNLILKTSLGRVLTIYGETYLESNYAI</sequence>
<comment type="caution">
    <text evidence="11">The sequence shown here is derived from an EMBL/GenBank/DDBJ whole genome shotgun (WGS) entry which is preliminary data.</text>
</comment>
<dbReference type="Gene3D" id="1.10.10.10">
    <property type="entry name" value="Winged helix-like DNA-binding domain superfamily/Winged helix DNA-binding domain"/>
    <property type="match status" value="1"/>
</dbReference>
<keyword evidence="2 9" id="KW-0547">Nucleotide-binding</keyword>
<feature type="domain" description="AAA+ ATPase" evidence="10">
    <location>
        <begin position="38"/>
        <end position="169"/>
    </location>
</feature>
<feature type="binding site" evidence="9">
    <location>
        <position position="54"/>
    </location>
    <ligand>
        <name>ATP</name>
        <dbReference type="ChEBI" id="CHEBI:30616"/>
    </ligand>
</feature>
<feature type="binding site" evidence="9">
    <location>
        <position position="205"/>
    </location>
    <ligand>
        <name>ATP</name>
        <dbReference type="ChEBI" id="CHEBI:30616"/>
    </ligand>
</feature>
<accession>A0A084U4E1</accession>
<dbReference type="Pfam" id="PF05496">
    <property type="entry name" value="RuvB_N"/>
    <property type="match status" value="1"/>
</dbReference>
<feature type="binding site" evidence="9">
    <location>
        <position position="52"/>
    </location>
    <ligand>
        <name>ATP</name>
        <dbReference type="ChEBI" id="CHEBI:30616"/>
    </ligand>
</feature>
<keyword evidence="12" id="KW-1185">Reference proteome</keyword>
<dbReference type="GO" id="GO:0048476">
    <property type="term" value="C:Holliday junction resolvase complex"/>
    <property type="evidence" value="ECO:0007669"/>
    <property type="project" value="UniProtKB-UniRule"/>
</dbReference>
<evidence type="ECO:0000256" key="8">
    <source>
        <dbReference type="ARBA" id="ARBA00023204"/>
    </source>
</evidence>
<dbReference type="PANTHER" id="PTHR42848">
    <property type="match status" value="1"/>
</dbReference>
<feature type="binding site" evidence="9">
    <location>
        <position position="53"/>
    </location>
    <ligand>
        <name>ATP</name>
        <dbReference type="ChEBI" id="CHEBI:30616"/>
    </ligand>
</feature>
<feature type="binding site" evidence="9">
    <location>
        <position position="288"/>
    </location>
    <ligand>
        <name>DNA</name>
        <dbReference type="ChEBI" id="CHEBI:16991"/>
    </ligand>
</feature>
<dbReference type="InterPro" id="IPR004605">
    <property type="entry name" value="DNA_helicase_Holl-junc_RuvB"/>
</dbReference>
<comment type="subcellular location">
    <subcellularLocation>
        <location evidence="9">Cytoplasm</location>
    </subcellularLocation>
</comment>
<dbReference type="SMART" id="SM00382">
    <property type="entry name" value="AAA"/>
    <property type="match status" value="1"/>
</dbReference>
<dbReference type="InterPro" id="IPR008824">
    <property type="entry name" value="RuvB-like_N"/>
</dbReference>
<evidence type="ECO:0000313" key="12">
    <source>
        <dbReference type="Proteomes" id="UP000028523"/>
    </source>
</evidence>
<comment type="subunit">
    <text evidence="9">Homohexamer. Forms an RuvA(8)-RuvB(12)-Holliday junction (HJ) complex. HJ DNA is sandwiched between 2 RuvA tetramers; dsDNA enters through RuvA and exits via RuvB. An RuvB hexamer assembles on each DNA strand where it exits the tetramer. Each RuvB hexamer is contacted by two RuvA subunits (via domain III) on 2 adjacent RuvB subunits; this complex drives branch migration. In the full resolvosome a probable DNA-RuvA(4)-RuvB(12)-RuvC(2) complex forms which resolves the HJ.</text>
</comment>
<comment type="catalytic activity">
    <reaction evidence="9">
        <text>ATP + H2O = ADP + phosphate + H(+)</text>
        <dbReference type="Rhea" id="RHEA:13065"/>
        <dbReference type="ChEBI" id="CHEBI:15377"/>
        <dbReference type="ChEBI" id="CHEBI:15378"/>
        <dbReference type="ChEBI" id="CHEBI:30616"/>
        <dbReference type="ChEBI" id="CHEBI:43474"/>
        <dbReference type="ChEBI" id="CHEBI:456216"/>
    </reaction>
</comment>
<dbReference type="NCBIfam" id="TIGR00635">
    <property type="entry name" value="ruvB"/>
    <property type="match status" value="1"/>
</dbReference>
<name>A0A084U4E1_MALIO</name>
<feature type="binding site" evidence="9">
    <location>
        <position position="7"/>
    </location>
    <ligand>
        <name>ATP</name>
        <dbReference type="ChEBI" id="CHEBI:30616"/>
    </ligand>
</feature>
<comment type="similarity">
    <text evidence="9">Belongs to the RuvB family.</text>
</comment>
<dbReference type="Pfam" id="PF05491">
    <property type="entry name" value="WHD_RuvB"/>
    <property type="match status" value="1"/>
</dbReference>
<evidence type="ECO:0000256" key="1">
    <source>
        <dbReference type="ARBA" id="ARBA00022490"/>
    </source>
</evidence>
<keyword evidence="11" id="KW-0347">Helicase</keyword>
<dbReference type="CDD" id="cd00009">
    <property type="entry name" value="AAA"/>
    <property type="match status" value="1"/>
</dbReference>
<dbReference type="GO" id="GO:0016887">
    <property type="term" value="F:ATP hydrolysis activity"/>
    <property type="evidence" value="ECO:0007669"/>
    <property type="project" value="RHEA"/>
</dbReference>
<feature type="binding site" evidence="9">
    <location>
        <position position="158"/>
    </location>
    <ligand>
        <name>ATP</name>
        <dbReference type="ChEBI" id="CHEBI:30616"/>
    </ligand>
</feature>
<feature type="region of interest" description="Head domain (RuvB-H)" evidence="9">
    <location>
        <begin position="236"/>
        <end position="309"/>
    </location>
</feature>
<proteinExistence type="inferred from homology"/>
<dbReference type="InterPro" id="IPR041445">
    <property type="entry name" value="AAA_lid_4"/>
</dbReference>
<dbReference type="Proteomes" id="UP000028523">
    <property type="component" value="Unassembled WGS sequence"/>
</dbReference>
<feature type="binding site" evidence="9">
    <location>
        <begin position="115"/>
        <end position="117"/>
    </location>
    <ligand>
        <name>ATP</name>
        <dbReference type="ChEBI" id="CHEBI:30616"/>
    </ligand>
</feature>
<feature type="binding site" evidence="9">
    <location>
        <position position="293"/>
    </location>
    <ligand>
        <name>DNA</name>
        <dbReference type="ChEBI" id="CHEBI:16991"/>
    </ligand>
</feature>
<keyword evidence="7 9" id="KW-0233">DNA recombination</keyword>
<feature type="binding site" evidence="9">
    <location>
        <position position="49"/>
    </location>
    <ligand>
        <name>ATP</name>
        <dbReference type="ChEBI" id="CHEBI:30616"/>
    </ligand>
</feature>
<evidence type="ECO:0000256" key="6">
    <source>
        <dbReference type="ARBA" id="ARBA00023125"/>
    </source>
</evidence>
<evidence type="ECO:0000256" key="3">
    <source>
        <dbReference type="ARBA" id="ARBA00022763"/>
    </source>
</evidence>
<dbReference type="GO" id="GO:0005524">
    <property type="term" value="F:ATP binding"/>
    <property type="evidence" value="ECO:0007669"/>
    <property type="project" value="UniProtKB-UniRule"/>
</dbReference>
<dbReference type="InterPro" id="IPR036390">
    <property type="entry name" value="WH_DNA-bd_sf"/>
</dbReference>
<keyword evidence="8 9" id="KW-0234">DNA repair</keyword>
<dbReference type="SUPFAM" id="SSF46785">
    <property type="entry name" value="Winged helix' DNA-binding domain"/>
    <property type="match status" value="1"/>
</dbReference>
<dbReference type="GO" id="GO:0000400">
    <property type="term" value="F:four-way junction DNA binding"/>
    <property type="evidence" value="ECO:0007669"/>
    <property type="project" value="UniProtKB-UniRule"/>
</dbReference>
<dbReference type="HAMAP" id="MF_00016">
    <property type="entry name" value="DNA_HJ_migration_RuvB"/>
    <property type="match status" value="1"/>
</dbReference>
<evidence type="ECO:0000256" key="2">
    <source>
        <dbReference type="ARBA" id="ARBA00022741"/>
    </source>
</evidence>
<dbReference type="NCBIfam" id="NF000868">
    <property type="entry name" value="PRK00080.1"/>
    <property type="match status" value="1"/>
</dbReference>
<dbReference type="Pfam" id="PF17864">
    <property type="entry name" value="AAA_lid_4"/>
    <property type="match status" value="1"/>
</dbReference>
<comment type="function">
    <text evidence="9">The RuvA-RuvB-RuvC complex processes Holliday junction (HJ) DNA during genetic recombination and DNA repair, while the RuvA-RuvB complex plays an important role in the rescue of blocked DNA replication forks via replication fork reversal (RFR). RuvA specifically binds to HJ cruciform DNA, conferring on it an open structure. The RuvB hexamer acts as an ATP-dependent pump, pulling dsDNA into and through the RuvAB complex. RuvB forms 2 homohexamers on either side of HJ DNA bound by 1 or 2 RuvA tetramers; 4 subunits per hexamer contact DNA at a time. Coordinated motions by a converter formed by DNA-disengaged RuvB subunits stimulates ATP hydrolysis and nucleotide exchange. Immobilization of the converter enables RuvB to convert the ATP-contained energy into a lever motion, pulling 2 nucleotides of DNA out of the RuvA tetramer per ATP hydrolyzed, thus driving DNA branch migration. The RuvB motors rotate together with the DNA substrate, which together with the progressing nucleotide cycle form the mechanistic basis for DNA recombination by continuous HJ branch migration. Branch migration allows RuvC to scan DNA until it finds its consensus sequence, where it cleaves and resolves cruciform DNA.</text>
</comment>
<dbReference type="GO" id="GO:0005737">
    <property type="term" value="C:cytoplasm"/>
    <property type="evidence" value="ECO:0007669"/>
    <property type="project" value="UniProtKB-SubCell"/>
</dbReference>
<gene>
    <name evidence="9 11" type="primary">ruvB</name>
    <name evidence="11" type="ORF">P271_689</name>
</gene>
<evidence type="ECO:0000256" key="7">
    <source>
        <dbReference type="ARBA" id="ARBA00023172"/>
    </source>
</evidence>
<dbReference type="GO" id="GO:0009378">
    <property type="term" value="F:four-way junction helicase activity"/>
    <property type="evidence" value="ECO:0007669"/>
    <property type="project" value="InterPro"/>
</dbReference>
<feature type="binding site" evidence="9">
    <location>
        <position position="53"/>
    </location>
    <ligand>
        <name>Mg(2+)</name>
        <dbReference type="ChEBI" id="CHEBI:18420"/>
    </ligand>
</feature>
<evidence type="ECO:0000259" key="10">
    <source>
        <dbReference type="SMART" id="SM00382"/>
    </source>
</evidence>
<dbReference type="GO" id="GO:0006310">
    <property type="term" value="P:DNA recombination"/>
    <property type="evidence" value="ECO:0007669"/>
    <property type="project" value="UniProtKB-UniRule"/>
</dbReference>
<dbReference type="PANTHER" id="PTHR42848:SF1">
    <property type="entry name" value="HOLLIDAY JUNCTION BRANCH MIGRATION COMPLEX SUBUNIT RUVB"/>
    <property type="match status" value="1"/>
</dbReference>